<gene>
    <name evidence="2" type="ORF">CDAR_76621</name>
</gene>
<feature type="transmembrane region" description="Helical" evidence="1">
    <location>
        <begin position="60"/>
        <end position="82"/>
    </location>
</feature>
<organism evidence="2 3">
    <name type="scientific">Caerostris darwini</name>
    <dbReference type="NCBI Taxonomy" id="1538125"/>
    <lineage>
        <taxon>Eukaryota</taxon>
        <taxon>Metazoa</taxon>
        <taxon>Ecdysozoa</taxon>
        <taxon>Arthropoda</taxon>
        <taxon>Chelicerata</taxon>
        <taxon>Arachnida</taxon>
        <taxon>Araneae</taxon>
        <taxon>Araneomorphae</taxon>
        <taxon>Entelegynae</taxon>
        <taxon>Araneoidea</taxon>
        <taxon>Araneidae</taxon>
        <taxon>Caerostris</taxon>
    </lineage>
</organism>
<name>A0AAV4QEY4_9ARAC</name>
<dbReference type="EMBL" id="BPLQ01004264">
    <property type="protein sequence ID" value="GIY06822.1"/>
    <property type="molecule type" value="Genomic_DNA"/>
</dbReference>
<evidence type="ECO:0000313" key="3">
    <source>
        <dbReference type="Proteomes" id="UP001054837"/>
    </source>
</evidence>
<reference evidence="2 3" key="1">
    <citation type="submission" date="2021-06" db="EMBL/GenBank/DDBJ databases">
        <title>Caerostris darwini draft genome.</title>
        <authorList>
            <person name="Kono N."/>
            <person name="Arakawa K."/>
        </authorList>
    </citation>
    <scope>NUCLEOTIDE SEQUENCE [LARGE SCALE GENOMIC DNA]</scope>
</reference>
<proteinExistence type="predicted"/>
<comment type="caution">
    <text evidence="2">The sequence shown here is derived from an EMBL/GenBank/DDBJ whole genome shotgun (WGS) entry which is preliminary data.</text>
</comment>
<dbReference type="Proteomes" id="UP001054837">
    <property type="component" value="Unassembled WGS sequence"/>
</dbReference>
<keyword evidence="1" id="KW-0472">Membrane</keyword>
<sequence length="129" mass="14862">MQHVISKESESSHHYFKDYILDNLDFVSDCFCSKAEVVGLMCSTILFSKQLSIFFREPKLFFLVMCFADSPLSLAIVFFYFACRLSNCSNSHSVPYLVTVQYLSAVTQATLLKWRAVSSKQISFVRQER</sequence>
<keyword evidence="1" id="KW-0812">Transmembrane</keyword>
<evidence type="ECO:0000313" key="2">
    <source>
        <dbReference type="EMBL" id="GIY06822.1"/>
    </source>
</evidence>
<accession>A0AAV4QEY4</accession>
<protein>
    <submittedName>
        <fullName evidence="2">Uncharacterized protein</fullName>
    </submittedName>
</protein>
<keyword evidence="1" id="KW-1133">Transmembrane helix</keyword>
<evidence type="ECO:0000256" key="1">
    <source>
        <dbReference type="SAM" id="Phobius"/>
    </source>
</evidence>
<keyword evidence="3" id="KW-1185">Reference proteome</keyword>
<dbReference type="AlphaFoldDB" id="A0AAV4QEY4"/>